<comment type="caution">
    <text evidence="2">The sequence shown here is derived from an EMBL/GenBank/DDBJ whole genome shotgun (WGS) entry which is preliminary data.</text>
</comment>
<dbReference type="InterPro" id="IPR024747">
    <property type="entry name" value="Pyridox_Oxase-rel"/>
</dbReference>
<feature type="compositionally biased region" description="Polar residues" evidence="1">
    <location>
        <begin position="1"/>
        <end position="17"/>
    </location>
</feature>
<gene>
    <name evidence="2" type="ORF">GCM10009675_23630</name>
</gene>
<organism evidence="2 3">
    <name type="scientific">Prauserella alba</name>
    <dbReference type="NCBI Taxonomy" id="176898"/>
    <lineage>
        <taxon>Bacteria</taxon>
        <taxon>Bacillati</taxon>
        <taxon>Actinomycetota</taxon>
        <taxon>Actinomycetes</taxon>
        <taxon>Pseudonocardiales</taxon>
        <taxon>Pseudonocardiaceae</taxon>
        <taxon>Prauserella</taxon>
    </lineage>
</organism>
<name>A0ABP4FXA7_9PSEU</name>
<evidence type="ECO:0000313" key="3">
    <source>
        <dbReference type="Proteomes" id="UP001500467"/>
    </source>
</evidence>
<evidence type="ECO:0000256" key="1">
    <source>
        <dbReference type="SAM" id="MobiDB-lite"/>
    </source>
</evidence>
<dbReference type="EMBL" id="BAAALM010000007">
    <property type="protein sequence ID" value="GAA1204558.1"/>
    <property type="molecule type" value="Genomic_DNA"/>
</dbReference>
<dbReference type="RefSeq" id="WP_253852872.1">
    <property type="nucleotide sequence ID" value="NZ_BAAALM010000007.1"/>
</dbReference>
<reference evidence="3" key="1">
    <citation type="journal article" date="2019" name="Int. J. Syst. Evol. Microbiol.">
        <title>The Global Catalogue of Microorganisms (GCM) 10K type strain sequencing project: providing services to taxonomists for standard genome sequencing and annotation.</title>
        <authorList>
            <consortium name="The Broad Institute Genomics Platform"/>
            <consortium name="The Broad Institute Genome Sequencing Center for Infectious Disease"/>
            <person name="Wu L."/>
            <person name="Ma J."/>
        </authorList>
    </citation>
    <scope>NUCLEOTIDE SEQUENCE [LARGE SCALE GENOMIC DNA]</scope>
    <source>
        <strain evidence="3">JCM 13022</strain>
    </source>
</reference>
<proteinExistence type="predicted"/>
<dbReference type="PANTHER" id="PTHR34071:SF2">
    <property type="entry name" value="FLAVIN-NUCLEOTIDE-BINDING PROTEIN"/>
    <property type="match status" value="1"/>
</dbReference>
<protein>
    <submittedName>
        <fullName evidence="2">Pyridoxamine 5'-phosphate oxidase family protein</fullName>
    </submittedName>
</protein>
<evidence type="ECO:0000313" key="2">
    <source>
        <dbReference type="EMBL" id="GAA1204558.1"/>
    </source>
</evidence>
<dbReference type="Gene3D" id="2.30.110.10">
    <property type="entry name" value="Electron Transport, Fmn-binding Protein, Chain A"/>
    <property type="match status" value="1"/>
</dbReference>
<keyword evidence="3" id="KW-1185">Reference proteome</keyword>
<accession>A0ABP4FXA7</accession>
<dbReference type="Proteomes" id="UP001500467">
    <property type="component" value="Unassembled WGS sequence"/>
</dbReference>
<dbReference type="SUPFAM" id="SSF50475">
    <property type="entry name" value="FMN-binding split barrel"/>
    <property type="match status" value="1"/>
</dbReference>
<dbReference type="InterPro" id="IPR012349">
    <property type="entry name" value="Split_barrel_FMN-bd"/>
</dbReference>
<feature type="region of interest" description="Disordered" evidence="1">
    <location>
        <begin position="1"/>
        <end position="21"/>
    </location>
</feature>
<dbReference type="Pfam" id="PF12900">
    <property type="entry name" value="Pyridox_ox_2"/>
    <property type="match status" value="1"/>
</dbReference>
<sequence>MTTSPPLSATARSTVTRKQQRAATDRAELHAVLDAGLICHLALVSGDSPLCIPTGYGRDGDTLYLHGSTGSGNVRTAARGVDVCVTVTIVDGIVYARSLNNHSMNYRCAVVHGRSRAVTDDAEREHALRVISEHLAPGSWDYARTPDAKELAGVAVLALDLTEASVKIRGGDPSEQPVDDDRDDVWAGVIDVRTVFDPPRAAAYVPDDLPVPPHVAERTADH</sequence>
<dbReference type="PANTHER" id="PTHR34071">
    <property type="entry name" value="5-NITROIMIDAZOLE ANTIBIOTICS RESISTANCE PROTEIN, NIMA-FAMILY-RELATED PROTEIN-RELATED"/>
    <property type="match status" value="1"/>
</dbReference>